<dbReference type="InterPro" id="IPR036388">
    <property type="entry name" value="WH-like_DNA-bd_sf"/>
</dbReference>
<proteinExistence type="inferred from homology"/>
<dbReference type="Proteomes" id="UP000321436">
    <property type="component" value="Unassembled WGS sequence"/>
</dbReference>
<evidence type="ECO:0000259" key="5">
    <source>
        <dbReference type="Pfam" id="PF08281"/>
    </source>
</evidence>
<organism evidence="6 7">
    <name type="scientific">Chitinophaga cymbidii</name>
    <dbReference type="NCBI Taxonomy" id="1096750"/>
    <lineage>
        <taxon>Bacteria</taxon>
        <taxon>Pseudomonadati</taxon>
        <taxon>Bacteroidota</taxon>
        <taxon>Chitinophagia</taxon>
        <taxon>Chitinophagales</taxon>
        <taxon>Chitinophagaceae</taxon>
        <taxon>Chitinophaga</taxon>
    </lineage>
</organism>
<dbReference type="Gene3D" id="1.10.1740.10">
    <property type="match status" value="1"/>
</dbReference>
<keyword evidence="3" id="KW-0731">Sigma factor</keyword>
<evidence type="ECO:0000256" key="2">
    <source>
        <dbReference type="ARBA" id="ARBA00023015"/>
    </source>
</evidence>
<protein>
    <recommendedName>
        <fullName evidence="5">RNA polymerase sigma factor 70 region 4 type 2 domain-containing protein</fullName>
    </recommendedName>
</protein>
<dbReference type="EMBL" id="BKAU01000002">
    <property type="protein sequence ID" value="GEP96592.1"/>
    <property type="molecule type" value="Genomic_DNA"/>
</dbReference>
<evidence type="ECO:0000313" key="7">
    <source>
        <dbReference type="Proteomes" id="UP000321436"/>
    </source>
</evidence>
<dbReference type="Pfam" id="PF08281">
    <property type="entry name" value="Sigma70_r4_2"/>
    <property type="match status" value="1"/>
</dbReference>
<dbReference type="InterPro" id="IPR039425">
    <property type="entry name" value="RNA_pol_sigma-70-like"/>
</dbReference>
<dbReference type="InterPro" id="IPR013325">
    <property type="entry name" value="RNA_pol_sigma_r2"/>
</dbReference>
<dbReference type="AlphaFoldDB" id="A0A512RLN6"/>
<evidence type="ECO:0000256" key="3">
    <source>
        <dbReference type="ARBA" id="ARBA00023082"/>
    </source>
</evidence>
<dbReference type="PANTHER" id="PTHR43133">
    <property type="entry name" value="RNA POLYMERASE ECF-TYPE SIGMA FACTO"/>
    <property type="match status" value="1"/>
</dbReference>
<comment type="similarity">
    <text evidence="1">Belongs to the sigma-70 factor family. ECF subfamily.</text>
</comment>
<accession>A0A512RLN6</accession>
<evidence type="ECO:0000313" key="6">
    <source>
        <dbReference type="EMBL" id="GEP96592.1"/>
    </source>
</evidence>
<dbReference type="SUPFAM" id="SSF88946">
    <property type="entry name" value="Sigma2 domain of RNA polymerase sigma factors"/>
    <property type="match status" value="1"/>
</dbReference>
<dbReference type="CDD" id="cd06171">
    <property type="entry name" value="Sigma70_r4"/>
    <property type="match status" value="1"/>
</dbReference>
<evidence type="ECO:0000256" key="1">
    <source>
        <dbReference type="ARBA" id="ARBA00010641"/>
    </source>
</evidence>
<dbReference type="InterPro" id="IPR014284">
    <property type="entry name" value="RNA_pol_sigma-70_dom"/>
</dbReference>
<dbReference type="InterPro" id="IPR013249">
    <property type="entry name" value="RNA_pol_sigma70_r4_t2"/>
</dbReference>
<comment type="caution">
    <text evidence="6">The sequence shown here is derived from an EMBL/GenBank/DDBJ whole genome shotgun (WGS) entry which is preliminary data.</text>
</comment>
<dbReference type="GO" id="GO:0006352">
    <property type="term" value="P:DNA-templated transcription initiation"/>
    <property type="evidence" value="ECO:0007669"/>
    <property type="project" value="InterPro"/>
</dbReference>
<gene>
    <name evidence="6" type="ORF">CCY01nite_28520</name>
</gene>
<keyword evidence="4" id="KW-0804">Transcription</keyword>
<dbReference type="RefSeq" id="WP_186831058.1">
    <property type="nucleotide sequence ID" value="NZ_BKAU01000002.1"/>
</dbReference>
<dbReference type="NCBIfam" id="TIGR02937">
    <property type="entry name" value="sigma70-ECF"/>
    <property type="match status" value="1"/>
</dbReference>
<evidence type="ECO:0000256" key="4">
    <source>
        <dbReference type="ARBA" id="ARBA00023163"/>
    </source>
</evidence>
<sequence length="187" mass="21634">MNTPWKNIAEGQRDAYSKVYLLLYTRFYNYGLKFTPDETVVEDAIQEVLLSIWVDRRQLTGIANPEAYFFSSFRNNLFRKLKALSKQLPAEMIEPEPEFARDAILIDQEIHHELRARLQKALDSLTARQREAIFLRFYEGLSYEDVAEALGITTKATYKIVARALLELKGNMSLPLTVLLALLRHAH</sequence>
<name>A0A512RLN6_9BACT</name>
<dbReference type="InterPro" id="IPR013324">
    <property type="entry name" value="RNA_pol_sigma_r3/r4-like"/>
</dbReference>
<feature type="domain" description="RNA polymerase sigma factor 70 region 4 type 2" evidence="5">
    <location>
        <begin position="116"/>
        <end position="168"/>
    </location>
</feature>
<keyword evidence="7" id="KW-1185">Reference proteome</keyword>
<dbReference type="SUPFAM" id="SSF88659">
    <property type="entry name" value="Sigma3 and sigma4 domains of RNA polymerase sigma factors"/>
    <property type="match status" value="1"/>
</dbReference>
<keyword evidence="2" id="KW-0805">Transcription regulation</keyword>
<dbReference type="GO" id="GO:0003677">
    <property type="term" value="F:DNA binding"/>
    <property type="evidence" value="ECO:0007669"/>
    <property type="project" value="InterPro"/>
</dbReference>
<dbReference type="GO" id="GO:0016987">
    <property type="term" value="F:sigma factor activity"/>
    <property type="evidence" value="ECO:0007669"/>
    <property type="project" value="UniProtKB-KW"/>
</dbReference>
<dbReference type="PANTHER" id="PTHR43133:SF46">
    <property type="entry name" value="RNA POLYMERASE SIGMA-70 FACTOR ECF SUBFAMILY"/>
    <property type="match status" value="1"/>
</dbReference>
<dbReference type="Gene3D" id="1.10.10.10">
    <property type="entry name" value="Winged helix-like DNA-binding domain superfamily/Winged helix DNA-binding domain"/>
    <property type="match status" value="1"/>
</dbReference>
<reference evidence="6 7" key="1">
    <citation type="submission" date="2019-07" db="EMBL/GenBank/DDBJ databases">
        <title>Whole genome shotgun sequence of Chitinophaga cymbidii NBRC 109752.</title>
        <authorList>
            <person name="Hosoyama A."/>
            <person name="Uohara A."/>
            <person name="Ohji S."/>
            <person name="Ichikawa N."/>
        </authorList>
    </citation>
    <scope>NUCLEOTIDE SEQUENCE [LARGE SCALE GENOMIC DNA]</scope>
    <source>
        <strain evidence="6 7">NBRC 109752</strain>
    </source>
</reference>